<dbReference type="RefSeq" id="WP_092169415.1">
    <property type="nucleotide sequence ID" value="NZ_FNZH01000001.1"/>
</dbReference>
<dbReference type="Pfam" id="PF14064">
    <property type="entry name" value="HmuY"/>
    <property type="match status" value="1"/>
</dbReference>
<proteinExistence type="predicted"/>
<dbReference type="Proteomes" id="UP000199403">
    <property type="component" value="Unassembled WGS sequence"/>
</dbReference>
<gene>
    <name evidence="1" type="ORF">SAMN05192553_101670</name>
</gene>
<organism evidence="1 2">
    <name type="scientific">Cyclobacterium xiamenense</name>
    <dbReference type="NCBI Taxonomy" id="1297121"/>
    <lineage>
        <taxon>Bacteria</taxon>
        <taxon>Pseudomonadati</taxon>
        <taxon>Bacteroidota</taxon>
        <taxon>Cytophagia</taxon>
        <taxon>Cytophagales</taxon>
        <taxon>Cyclobacteriaceae</taxon>
        <taxon>Cyclobacterium</taxon>
    </lineage>
</organism>
<dbReference type="InterPro" id="IPR025921">
    <property type="entry name" value="HmuY"/>
</dbReference>
<dbReference type="CDD" id="cd12105">
    <property type="entry name" value="HmuY"/>
    <property type="match status" value="1"/>
</dbReference>
<name>A0A1H6UIL0_9BACT</name>
<sequence length="207" mass="22590">MNKWNTLYAGILLLALSTSCGETEVEEPEIALQAAMVENLHAPGDLMDRSTGVITEVRPFRYFSLEDNRIVDSEQGDWDIGFKGTTIIVNSGSSGPGTAQASVVTGTFDEITTVPSAADFKRDGEDGMAIPTGSGNGWYNYNPSSHIISPIPGRVLLIQTNKGNYAKLEILSYYQDNPPLAEVDPRTTPSPYYTFRFLLQPNGSLDF</sequence>
<dbReference type="PROSITE" id="PS51257">
    <property type="entry name" value="PROKAR_LIPOPROTEIN"/>
    <property type="match status" value="1"/>
</dbReference>
<evidence type="ECO:0000313" key="2">
    <source>
        <dbReference type="Proteomes" id="UP000199403"/>
    </source>
</evidence>
<dbReference type="OrthoDB" id="5510929at2"/>
<dbReference type="EMBL" id="FNZH01000001">
    <property type="protein sequence ID" value="SEI87985.1"/>
    <property type="molecule type" value="Genomic_DNA"/>
</dbReference>
<dbReference type="AlphaFoldDB" id="A0A1H6UIL0"/>
<reference evidence="2" key="1">
    <citation type="submission" date="2016-10" db="EMBL/GenBank/DDBJ databases">
        <authorList>
            <person name="Varghese N."/>
            <person name="Submissions S."/>
        </authorList>
    </citation>
    <scope>NUCLEOTIDE SEQUENCE [LARGE SCALE GENOMIC DNA]</scope>
    <source>
        <strain evidence="2">IBRC-M 10761</strain>
    </source>
</reference>
<protein>
    <submittedName>
        <fullName evidence="1">HmuY protein</fullName>
    </submittedName>
</protein>
<accession>A0A1H6UIL0</accession>
<keyword evidence="2" id="KW-1185">Reference proteome</keyword>
<dbReference type="STRING" id="1416801.SAMN05192553_101670"/>
<evidence type="ECO:0000313" key="1">
    <source>
        <dbReference type="EMBL" id="SEI87985.1"/>
    </source>
</evidence>